<dbReference type="AlphaFoldDB" id="G0LGT3"/>
<feature type="transmembrane region" description="Helical" evidence="1">
    <location>
        <begin position="116"/>
        <end position="137"/>
    </location>
</feature>
<dbReference type="Pfam" id="PF24416">
    <property type="entry name" value="DUF7548"/>
    <property type="match status" value="1"/>
</dbReference>
<proteinExistence type="predicted"/>
<sequence length="138" mass="14249">MRLESIAPTVGAFTCLILAGAVFIPAVIITTPGVSVADYYAAGPFGISVVGFLALLNIIVFLAGKQGRTDPVTVAGLTLVSGIAMVGFASVWAISITSTLLYGFPSQYAWIVNHRWIIVGLASVTALAGSGYTTAVLR</sequence>
<protein>
    <submittedName>
        <fullName evidence="2">Uncharacterized protein</fullName>
    </submittedName>
</protein>
<evidence type="ECO:0000313" key="2">
    <source>
        <dbReference type="EMBL" id="CCC39635.1"/>
    </source>
</evidence>
<feature type="transmembrane region" description="Helical" evidence="1">
    <location>
        <begin position="39"/>
        <end position="62"/>
    </location>
</feature>
<dbReference type="OrthoDB" id="214866at2157"/>
<evidence type="ECO:0000313" key="3">
    <source>
        <dbReference type="Proteomes" id="UP000007954"/>
    </source>
</evidence>
<dbReference type="HOGENOM" id="CLU_154324_0_0_2"/>
<dbReference type="KEGG" id="hwc:Hqrw_1700"/>
<dbReference type="Proteomes" id="UP000007954">
    <property type="component" value="Chromosome"/>
</dbReference>
<feature type="transmembrane region" description="Helical" evidence="1">
    <location>
        <begin position="12"/>
        <end position="33"/>
    </location>
</feature>
<keyword evidence="1" id="KW-0812">Transmembrane</keyword>
<keyword evidence="1" id="KW-1133">Transmembrane helix</keyword>
<name>G0LGT3_HALWC</name>
<reference evidence="2 3" key="1">
    <citation type="journal article" date="2011" name="PLoS ONE">
        <title>Haloquadratum walsbyi: limited diversity in a global pond.</title>
        <authorList>
            <person name="Dyall-Smith M."/>
            <person name="Pfeiffer F."/>
            <person name="Klee K."/>
            <person name="Palm P."/>
            <person name="Gross K."/>
            <person name="Schuster S.C."/>
            <person name="Rampp M."/>
            <person name="Oesterhelt D."/>
        </authorList>
    </citation>
    <scope>NUCLEOTIDE SEQUENCE [LARGE SCALE GENOMIC DNA]</scope>
    <source>
        <strain evidence="3">DSM 16854 / JCM 12705 / C23</strain>
    </source>
</reference>
<dbReference type="RefSeq" id="WP_014555451.1">
    <property type="nucleotide sequence ID" value="NC_017459.1"/>
</dbReference>
<dbReference type="InterPro" id="IPR055970">
    <property type="entry name" value="DUF7548"/>
</dbReference>
<dbReference type="GeneID" id="12446388"/>
<evidence type="ECO:0000256" key="1">
    <source>
        <dbReference type="SAM" id="Phobius"/>
    </source>
</evidence>
<organism evidence="2 3">
    <name type="scientific">Haloquadratum walsbyi (strain DSM 16854 / JCM 12705 / C23)</name>
    <dbReference type="NCBI Taxonomy" id="768065"/>
    <lineage>
        <taxon>Archaea</taxon>
        <taxon>Methanobacteriati</taxon>
        <taxon>Methanobacteriota</taxon>
        <taxon>Stenosarchaea group</taxon>
        <taxon>Halobacteria</taxon>
        <taxon>Halobacteriales</taxon>
        <taxon>Haloferacaceae</taxon>
        <taxon>Haloquadratum</taxon>
    </lineage>
</organism>
<dbReference type="EMBL" id="FR746099">
    <property type="protein sequence ID" value="CCC39635.1"/>
    <property type="molecule type" value="Genomic_DNA"/>
</dbReference>
<keyword evidence="1" id="KW-0472">Membrane</keyword>
<gene>
    <name evidence="2" type="ordered locus">Hqrw_1700</name>
</gene>
<feature type="transmembrane region" description="Helical" evidence="1">
    <location>
        <begin position="74"/>
        <end position="96"/>
    </location>
</feature>
<accession>G0LGT3</accession>